<dbReference type="InterPro" id="IPR001387">
    <property type="entry name" value="Cro/C1-type_HTH"/>
</dbReference>
<proteinExistence type="predicted"/>
<reference evidence="2 3" key="1">
    <citation type="submission" date="2020-08" db="EMBL/GenBank/DDBJ databases">
        <title>Sequencing the genomes of 1000 actinobacteria strains.</title>
        <authorList>
            <person name="Klenk H.-P."/>
        </authorList>
    </citation>
    <scope>NUCLEOTIDE SEQUENCE [LARGE SCALE GENOMIC DNA]</scope>
    <source>
        <strain evidence="2 3">DSM 46887</strain>
    </source>
</reference>
<dbReference type="AlphaFoldDB" id="A0A7W9IC26"/>
<dbReference type="CDD" id="cd00093">
    <property type="entry name" value="HTH_XRE"/>
    <property type="match status" value="1"/>
</dbReference>
<dbReference type="Gene3D" id="1.25.40.10">
    <property type="entry name" value="Tetratricopeptide repeat domain"/>
    <property type="match status" value="1"/>
</dbReference>
<organism evidence="2 3">
    <name type="scientific">Streptosporangium becharense</name>
    <dbReference type="NCBI Taxonomy" id="1816182"/>
    <lineage>
        <taxon>Bacteria</taxon>
        <taxon>Bacillati</taxon>
        <taxon>Actinomycetota</taxon>
        <taxon>Actinomycetes</taxon>
        <taxon>Streptosporangiales</taxon>
        <taxon>Streptosporangiaceae</taxon>
        <taxon>Streptosporangium</taxon>
    </lineage>
</organism>
<comment type="caution">
    <text evidence="2">The sequence shown here is derived from an EMBL/GenBank/DDBJ whole genome shotgun (WGS) entry which is preliminary data.</text>
</comment>
<dbReference type="SMART" id="SM00530">
    <property type="entry name" value="HTH_XRE"/>
    <property type="match status" value="1"/>
</dbReference>
<evidence type="ECO:0000313" key="2">
    <source>
        <dbReference type="EMBL" id="MBB5817967.1"/>
    </source>
</evidence>
<dbReference type="SUPFAM" id="SSF47413">
    <property type="entry name" value="lambda repressor-like DNA-binding domains"/>
    <property type="match status" value="1"/>
</dbReference>
<dbReference type="RefSeq" id="WP_184548185.1">
    <property type="nucleotide sequence ID" value="NZ_JACHMP010000001.1"/>
</dbReference>
<dbReference type="Gene3D" id="1.10.260.40">
    <property type="entry name" value="lambda repressor-like DNA-binding domains"/>
    <property type="match status" value="1"/>
</dbReference>
<accession>A0A7W9IC26</accession>
<name>A0A7W9IC26_9ACTN</name>
<keyword evidence="3" id="KW-1185">Reference proteome</keyword>
<sequence length="463" mass="50964">MIEVGVGGTGRDEGRPELARARRRLGLSQDAMAEALWVSPTTWSRWERGRQEIRPVYRARMAQVFGVDPAEVERWIEGGQPVDTEAWLVPDFSDLSLAATVEAAGRLWRCDVDPDRRRVLAALPFVPAALGGWLAEWSYGAPVTSRAYQGSGPAVGLSDVRRIIEAREAFGQMDHRFGAGMIRPAVVDYLHSTVAPMLRGRYDDEVGAALMTAAAGMTLQAGWTAFDLGRHGQAQHYFGQALTLAKAGDDPLTGAWVLTTMTVQSIYLEQPAWAVRLARAAVDSARRAQAPPRVMAELLSREAWATALQVSMSDTADRHGARRVERLLAEVERLHTQGTTDRDPTWVAWFESTEPVAEAGICWSLIGEHSRGVACAEAVLREYDERRTRSAQLSRVSAAEAYLGLGELERAVDSARAAVPMARSLTSPRLVGRIRRFAGRLDPYGTTVQVREFRSFLDAELAR</sequence>
<dbReference type="Pfam" id="PF13560">
    <property type="entry name" value="HTH_31"/>
    <property type="match status" value="1"/>
</dbReference>
<dbReference type="GO" id="GO:0003677">
    <property type="term" value="F:DNA binding"/>
    <property type="evidence" value="ECO:0007669"/>
    <property type="project" value="InterPro"/>
</dbReference>
<evidence type="ECO:0000313" key="3">
    <source>
        <dbReference type="Proteomes" id="UP000540685"/>
    </source>
</evidence>
<feature type="domain" description="HTH cro/C1-type" evidence="1">
    <location>
        <begin position="18"/>
        <end position="72"/>
    </location>
</feature>
<dbReference type="EMBL" id="JACHMP010000001">
    <property type="protein sequence ID" value="MBB5817967.1"/>
    <property type="molecule type" value="Genomic_DNA"/>
</dbReference>
<dbReference type="Proteomes" id="UP000540685">
    <property type="component" value="Unassembled WGS sequence"/>
</dbReference>
<protein>
    <submittedName>
        <fullName evidence="2">Transcriptional regulator with XRE-family HTH domain</fullName>
    </submittedName>
</protein>
<dbReference type="InterPro" id="IPR010982">
    <property type="entry name" value="Lambda_DNA-bd_dom_sf"/>
</dbReference>
<dbReference type="InterPro" id="IPR011990">
    <property type="entry name" value="TPR-like_helical_dom_sf"/>
</dbReference>
<dbReference type="PROSITE" id="PS50943">
    <property type="entry name" value="HTH_CROC1"/>
    <property type="match status" value="1"/>
</dbReference>
<evidence type="ECO:0000259" key="1">
    <source>
        <dbReference type="PROSITE" id="PS50943"/>
    </source>
</evidence>
<gene>
    <name evidence="2" type="ORF">F4562_001029</name>
</gene>